<feature type="chain" id="PRO_5041424051" evidence="3">
    <location>
        <begin position="41"/>
        <end position="542"/>
    </location>
</feature>
<evidence type="ECO:0000259" key="5">
    <source>
        <dbReference type="Pfam" id="PF08386"/>
    </source>
</evidence>
<dbReference type="Pfam" id="PF00561">
    <property type="entry name" value="Abhydrolase_1"/>
    <property type="match status" value="1"/>
</dbReference>
<proteinExistence type="inferred from homology"/>
<evidence type="ECO:0000259" key="4">
    <source>
        <dbReference type="Pfam" id="PF00561"/>
    </source>
</evidence>
<evidence type="ECO:0000256" key="3">
    <source>
        <dbReference type="SAM" id="SignalP"/>
    </source>
</evidence>
<evidence type="ECO:0000256" key="2">
    <source>
        <dbReference type="ARBA" id="ARBA00022801"/>
    </source>
</evidence>
<evidence type="ECO:0000313" key="6">
    <source>
        <dbReference type="EMBL" id="QUF05492.1"/>
    </source>
</evidence>
<dbReference type="GO" id="GO:0016787">
    <property type="term" value="F:hydrolase activity"/>
    <property type="evidence" value="ECO:0007669"/>
    <property type="project" value="UniProtKB-KW"/>
</dbReference>
<gene>
    <name evidence="6" type="ORF">KCV87_05150</name>
</gene>
<dbReference type="InterPro" id="IPR013595">
    <property type="entry name" value="Pept_S33_TAP-like_C"/>
</dbReference>
<feature type="domain" description="AB hydrolase-1" evidence="4">
    <location>
        <begin position="108"/>
        <end position="255"/>
    </location>
</feature>
<sequence length="542" mass="57829">MRTSLGESPNRKPGSSPVRRLRRAAGLALAALLALPAVTAATATTAAADPGSGGRLTWNACQDGFQCATLEVPMDYTNALGAAVDLAVIKLPATDKARRVGTLFVNFGGPGASGLQRMRERGRWPWLFSAELRARFDVVSWDPRGIGASTAVRCFDTLAEQQAYLGSMPELPGDPSGEPAFFAASRDLAERCGEEAGDLLEHVSSANTARDLDRLRQALGEDKLTYHGISYGTQLGAIYANLFPDRVRAMVFDGSMDFVGNVTGHGDQGTTVPLDTRQGVSDAIAETFDEFLRLCAEAGDACAFGGGDPRAKWEAVMARAERGPITVQGEDGPQTWTRSAIFTTAGDLSALSGWPDIAALLQSLHEAVRAEAMSAEPAATRAATATATPRELYTSNRTEAFNAIQCVDSDFPTDESVYRAHAASEDRRVPHFGRIGVLDMMSCAYWPARDANRYTGPWNRWTSAEILVINNRYDPATPLAGARAGAAQLARARVFVTEGHGHSTMLSPSTCTERVKLDYLVSGAFPAAGTRCGNDAPNPFTS</sequence>
<dbReference type="InterPro" id="IPR029058">
    <property type="entry name" value="AB_hydrolase_fold"/>
</dbReference>
<keyword evidence="3" id="KW-0732">Signal</keyword>
<dbReference type="Gene3D" id="3.40.50.1820">
    <property type="entry name" value="alpha/beta hydrolase"/>
    <property type="match status" value="1"/>
</dbReference>
<dbReference type="Pfam" id="PF08386">
    <property type="entry name" value="Abhydrolase_4"/>
    <property type="match status" value="1"/>
</dbReference>
<name>A0AA45R516_9PSEU</name>
<accession>A0AA45R516</accession>
<feature type="domain" description="Peptidase S33 tripeptidyl aminopeptidase-like C-terminal" evidence="5">
    <location>
        <begin position="432"/>
        <end position="532"/>
    </location>
</feature>
<dbReference type="InterPro" id="IPR000073">
    <property type="entry name" value="AB_hydrolase_1"/>
</dbReference>
<dbReference type="PANTHER" id="PTHR43248:SF25">
    <property type="entry name" value="AB HYDROLASE-1 DOMAIN-CONTAINING PROTEIN-RELATED"/>
    <property type="match status" value="1"/>
</dbReference>
<dbReference type="AlphaFoldDB" id="A0AA45R516"/>
<dbReference type="EMBL" id="CP073249">
    <property type="protein sequence ID" value="QUF05492.1"/>
    <property type="molecule type" value="Genomic_DNA"/>
</dbReference>
<comment type="similarity">
    <text evidence="1">Belongs to the peptidase S33 family.</text>
</comment>
<dbReference type="PANTHER" id="PTHR43248">
    <property type="entry name" value="2-SUCCINYL-6-HYDROXY-2,4-CYCLOHEXADIENE-1-CARBOXYLATE SYNTHASE"/>
    <property type="match status" value="1"/>
</dbReference>
<dbReference type="InterPro" id="IPR051601">
    <property type="entry name" value="Serine_prot/Carboxylest_S33"/>
</dbReference>
<protein>
    <submittedName>
        <fullName evidence="6">Alpha/beta fold hydrolase</fullName>
    </submittedName>
</protein>
<dbReference type="SUPFAM" id="SSF53474">
    <property type="entry name" value="alpha/beta-Hydrolases"/>
    <property type="match status" value="1"/>
</dbReference>
<keyword evidence="2 6" id="KW-0378">Hydrolase</keyword>
<reference evidence="6" key="1">
    <citation type="submission" date="2021-04" db="EMBL/GenBank/DDBJ databases">
        <title>Genomic sequence of Actinosynnema pretiosum subsp. pretiosum ATCC 31280 (C-14919).</title>
        <authorList>
            <person name="Bai L."/>
            <person name="Wang X."/>
            <person name="Xiao Y."/>
        </authorList>
    </citation>
    <scope>NUCLEOTIDE SEQUENCE</scope>
    <source>
        <strain evidence="6">ATCC 31280</strain>
    </source>
</reference>
<evidence type="ECO:0000256" key="1">
    <source>
        <dbReference type="ARBA" id="ARBA00010088"/>
    </source>
</evidence>
<feature type="signal peptide" evidence="3">
    <location>
        <begin position="1"/>
        <end position="40"/>
    </location>
</feature>
<evidence type="ECO:0000313" key="7">
    <source>
        <dbReference type="Proteomes" id="UP000677152"/>
    </source>
</evidence>
<dbReference type="Proteomes" id="UP000677152">
    <property type="component" value="Chromosome"/>
</dbReference>
<organism evidence="6 7">
    <name type="scientific">Actinosynnema pretiosum subsp. pretiosum</name>
    <dbReference type="NCBI Taxonomy" id="103721"/>
    <lineage>
        <taxon>Bacteria</taxon>
        <taxon>Bacillati</taxon>
        <taxon>Actinomycetota</taxon>
        <taxon>Actinomycetes</taxon>
        <taxon>Pseudonocardiales</taxon>
        <taxon>Pseudonocardiaceae</taxon>
        <taxon>Actinosynnema</taxon>
    </lineage>
</organism>